<name>A0AAC8ZTY6_9PROT</name>
<reference evidence="4 5" key="2">
    <citation type="journal article" date="2016" name="Genome Announc.">
        <title>Complete Genome Sequence of a Strain of Azospirillum thiophilum Isolated from a Sulfide Spring.</title>
        <authorList>
            <person name="Fomenkov A."/>
            <person name="Vincze T."/>
            <person name="Grabovich M."/>
            <person name="Anton B.P."/>
            <person name="Dubinina G."/>
            <person name="Orlova M."/>
            <person name="Belousova E."/>
            <person name="Roberts R.J."/>
        </authorList>
    </citation>
    <scope>NUCLEOTIDE SEQUENCE [LARGE SCALE GENOMIC DNA]</scope>
    <source>
        <strain evidence="4 5">BV-S</strain>
    </source>
</reference>
<feature type="transmembrane region" description="Helical" evidence="2">
    <location>
        <begin position="212"/>
        <end position="230"/>
    </location>
</feature>
<dbReference type="EMBL" id="CP012401">
    <property type="protein sequence ID" value="ALG70960.1"/>
    <property type="molecule type" value="Genomic_DNA"/>
</dbReference>
<keyword evidence="2" id="KW-1133">Transmembrane helix</keyword>
<feature type="transmembrane region" description="Helical" evidence="2">
    <location>
        <begin position="236"/>
        <end position="256"/>
    </location>
</feature>
<feature type="region of interest" description="Disordered" evidence="1">
    <location>
        <begin position="372"/>
        <end position="393"/>
    </location>
</feature>
<evidence type="ECO:0000256" key="2">
    <source>
        <dbReference type="SAM" id="Phobius"/>
    </source>
</evidence>
<feature type="signal peptide" evidence="3">
    <location>
        <begin position="1"/>
        <end position="22"/>
    </location>
</feature>
<proteinExistence type="predicted"/>
<evidence type="ECO:0000313" key="4">
    <source>
        <dbReference type="EMBL" id="ALG70960.1"/>
    </source>
</evidence>
<accession>A0AAC8ZTY6</accession>
<sequence>MRRTVIRTIFGAVLGTVLTAVAACGAGAQTTSLPGGDGPLVLGQPLTLVLGAPTAGTDCTAQATAMNAQGLVLVANGQTIPGARASFACNARGELVGTASTSIAGSGDEAAQRRAAWQAAFNGFFSLAGAKTLPVAFGPATGGIATMPRMVSIQGASERDLGLAAIWFALVASLFLFAFFRHFGRTDAITPIAGVPMPAGYRAPYSLARFQLLWWSGIVTSSYVGILTITGSMDTVTTGTMALMGIVGGTSVLAAFQDRRPSDDDGRRRQHADAYQAAAAATPPDRAAMAASLDEIYPPSQGLLPDLLSDAAGYNIHRLQLLAWTMVLGITFLYEVTRTLGMPELSANLLALTGISNGTYFGFKMQEQQVATPTGPMAGPAAGPAAVPAGSAA</sequence>
<dbReference type="RefSeq" id="WP_045580683.1">
    <property type="nucleotide sequence ID" value="NZ_CP012401.1"/>
</dbReference>
<feature type="transmembrane region" description="Helical" evidence="2">
    <location>
        <begin position="161"/>
        <end position="180"/>
    </location>
</feature>
<dbReference type="AlphaFoldDB" id="A0AAC8ZTY6"/>
<organism evidence="4 5">
    <name type="scientific">Azospirillum thiophilum</name>
    <dbReference type="NCBI Taxonomy" id="528244"/>
    <lineage>
        <taxon>Bacteria</taxon>
        <taxon>Pseudomonadati</taxon>
        <taxon>Pseudomonadota</taxon>
        <taxon>Alphaproteobacteria</taxon>
        <taxon>Rhodospirillales</taxon>
        <taxon>Azospirillaceae</taxon>
        <taxon>Azospirillum</taxon>
    </lineage>
</organism>
<dbReference type="Proteomes" id="UP000069935">
    <property type="component" value="Chromosome 1"/>
</dbReference>
<dbReference type="KEGG" id="ati:AL072_08585"/>
<protein>
    <submittedName>
        <fullName evidence="4">Uncharacterized protein</fullName>
    </submittedName>
</protein>
<gene>
    <name evidence="4" type="ORF">AL072_08585</name>
</gene>
<keyword evidence="5" id="KW-1185">Reference proteome</keyword>
<reference evidence="5" key="1">
    <citation type="submission" date="2015-08" db="EMBL/GenBank/DDBJ databases">
        <title>Complete Genome Sequence of Azospirillum thiophilum BV-S.</title>
        <authorList>
            <person name="Fomenkov A."/>
            <person name="Vincze T."/>
            <person name="Grabovich M."/>
            <person name="Dubinina G."/>
            <person name="Orlova M."/>
            <person name="Belousova E."/>
            <person name="Roberts R.J."/>
        </authorList>
    </citation>
    <scope>NUCLEOTIDE SEQUENCE [LARGE SCALE GENOMIC DNA]</scope>
    <source>
        <strain evidence="5">BV-S</strain>
    </source>
</reference>
<dbReference type="PROSITE" id="PS51257">
    <property type="entry name" value="PROKAR_LIPOPROTEIN"/>
    <property type="match status" value="1"/>
</dbReference>
<evidence type="ECO:0000256" key="3">
    <source>
        <dbReference type="SAM" id="SignalP"/>
    </source>
</evidence>
<evidence type="ECO:0000313" key="5">
    <source>
        <dbReference type="Proteomes" id="UP000069935"/>
    </source>
</evidence>
<feature type="chain" id="PRO_5042274119" evidence="3">
    <location>
        <begin position="23"/>
        <end position="393"/>
    </location>
</feature>
<keyword evidence="2" id="KW-0472">Membrane</keyword>
<keyword evidence="3" id="KW-0732">Signal</keyword>
<keyword evidence="2" id="KW-0812">Transmembrane</keyword>
<evidence type="ECO:0000256" key="1">
    <source>
        <dbReference type="SAM" id="MobiDB-lite"/>
    </source>
</evidence>